<feature type="compositionally biased region" description="Basic and acidic residues" evidence="1">
    <location>
        <begin position="18"/>
        <end position="27"/>
    </location>
</feature>
<dbReference type="RefSeq" id="WP_158546704.1">
    <property type="nucleotide sequence ID" value="NZ_VFPI01000002.1"/>
</dbReference>
<proteinExistence type="predicted"/>
<organism evidence="2 3">
    <name type="scientific">Halopolyspora algeriensis</name>
    <dbReference type="NCBI Taxonomy" id="1500506"/>
    <lineage>
        <taxon>Bacteria</taxon>
        <taxon>Bacillati</taxon>
        <taxon>Actinomycetota</taxon>
        <taxon>Actinomycetes</taxon>
        <taxon>Actinomycetes incertae sedis</taxon>
        <taxon>Halopolyspora</taxon>
    </lineage>
</organism>
<evidence type="ECO:0000313" key="2">
    <source>
        <dbReference type="EMBL" id="RCW41006.1"/>
    </source>
</evidence>
<dbReference type="EMBL" id="QPJC01000009">
    <property type="protein sequence ID" value="RCW41006.1"/>
    <property type="molecule type" value="Genomic_DNA"/>
</dbReference>
<reference evidence="2 3" key="1">
    <citation type="submission" date="2018-07" db="EMBL/GenBank/DDBJ databases">
        <title>Genomic Encyclopedia of Type Strains, Phase III (KMG-III): the genomes of soil and plant-associated and newly described type strains.</title>
        <authorList>
            <person name="Whitman W."/>
        </authorList>
    </citation>
    <scope>NUCLEOTIDE SEQUENCE [LARGE SCALE GENOMIC DNA]</scope>
    <source>
        <strain evidence="2 3">CECT 8575</strain>
    </source>
</reference>
<name>A0A368VHW3_9ACTN</name>
<evidence type="ECO:0000256" key="1">
    <source>
        <dbReference type="SAM" id="MobiDB-lite"/>
    </source>
</evidence>
<protein>
    <submittedName>
        <fullName evidence="2">Uncharacterized protein</fullName>
    </submittedName>
</protein>
<accession>A0A368VHW3</accession>
<sequence length="96" mass="10267">MHDFREIGQQLGNWGRWDTQDQRDERGTTNSRTPEVGSCAQESAGGYVRGAAPATSGEDAITAATIEAMVEHGYHGISHRVSDPCGRASDMCGSGR</sequence>
<evidence type="ECO:0000313" key="3">
    <source>
        <dbReference type="Proteomes" id="UP000253495"/>
    </source>
</evidence>
<dbReference type="AlphaFoldDB" id="A0A368VHW3"/>
<dbReference type="Proteomes" id="UP000253495">
    <property type="component" value="Unassembled WGS sequence"/>
</dbReference>
<keyword evidence="3" id="KW-1185">Reference proteome</keyword>
<gene>
    <name evidence="2" type="ORF">DFQ14_10983</name>
</gene>
<feature type="region of interest" description="Disordered" evidence="1">
    <location>
        <begin position="1"/>
        <end position="45"/>
    </location>
</feature>
<comment type="caution">
    <text evidence="2">The sequence shown here is derived from an EMBL/GenBank/DDBJ whole genome shotgun (WGS) entry which is preliminary data.</text>
</comment>